<keyword evidence="1" id="KW-0732">Signal</keyword>
<dbReference type="RefSeq" id="WP_265990630.1">
    <property type="nucleotide sequence ID" value="NZ_CP110973.1"/>
</dbReference>
<keyword evidence="4" id="KW-1185">Reference proteome</keyword>
<proteinExistence type="predicted"/>
<evidence type="ECO:0000259" key="2">
    <source>
        <dbReference type="Pfam" id="PF08450"/>
    </source>
</evidence>
<dbReference type="SUPFAM" id="SSF63829">
    <property type="entry name" value="Calcium-dependent phosphotriesterase"/>
    <property type="match status" value="1"/>
</dbReference>
<feature type="domain" description="SMP-30/Gluconolactonase/LRE-like region" evidence="2">
    <location>
        <begin position="344"/>
        <end position="475"/>
    </location>
</feature>
<accession>A0ABW3QHL2</accession>
<name>A0ABW3QHL2_9BACT</name>
<feature type="chain" id="PRO_5046125816" evidence="1">
    <location>
        <begin position="21"/>
        <end position="504"/>
    </location>
</feature>
<dbReference type="Pfam" id="PF00756">
    <property type="entry name" value="Esterase"/>
    <property type="match status" value="1"/>
</dbReference>
<reference evidence="4" key="1">
    <citation type="journal article" date="2019" name="Int. J. Syst. Evol. Microbiol.">
        <title>The Global Catalogue of Microorganisms (GCM) 10K type strain sequencing project: providing services to taxonomists for standard genome sequencing and annotation.</title>
        <authorList>
            <consortium name="The Broad Institute Genomics Platform"/>
            <consortium name="The Broad Institute Genome Sequencing Center for Infectious Disease"/>
            <person name="Wu L."/>
            <person name="Ma J."/>
        </authorList>
    </citation>
    <scope>NUCLEOTIDE SEQUENCE [LARGE SCALE GENOMIC DNA]</scope>
    <source>
        <strain evidence="4">CCUG 55608</strain>
    </source>
</reference>
<dbReference type="InterPro" id="IPR013658">
    <property type="entry name" value="SGL"/>
</dbReference>
<comment type="caution">
    <text evidence="3">The sequence shown here is derived from an EMBL/GenBank/DDBJ whole genome shotgun (WGS) entry which is preliminary data.</text>
</comment>
<dbReference type="PANTHER" id="PTHR48098:SF3">
    <property type="entry name" value="IRON(III) ENTEROBACTIN ESTERASE"/>
    <property type="match status" value="1"/>
</dbReference>
<dbReference type="PANTHER" id="PTHR48098">
    <property type="entry name" value="ENTEROCHELIN ESTERASE-RELATED"/>
    <property type="match status" value="1"/>
</dbReference>
<evidence type="ECO:0000313" key="4">
    <source>
        <dbReference type="Proteomes" id="UP001597116"/>
    </source>
</evidence>
<evidence type="ECO:0000313" key="3">
    <source>
        <dbReference type="EMBL" id="MFD1141014.1"/>
    </source>
</evidence>
<gene>
    <name evidence="3" type="ORF">ACFQ4C_07835</name>
</gene>
<organism evidence="3 4">
    <name type="scientific">Larkinella insperata</name>
    <dbReference type="NCBI Taxonomy" id="332158"/>
    <lineage>
        <taxon>Bacteria</taxon>
        <taxon>Pseudomonadati</taxon>
        <taxon>Bacteroidota</taxon>
        <taxon>Cytophagia</taxon>
        <taxon>Cytophagales</taxon>
        <taxon>Spirosomataceae</taxon>
        <taxon>Larkinella</taxon>
    </lineage>
</organism>
<dbReference type="InterPro" id="IPR029058">
    <property type="entry name" value="AB_hydrolase_fold"/>
</dbReference>
<feature type="signal peptide" evidence="1">
    <location>
        <begin position="1"/>
        <end position="20"/>
    </location>
</feature>
<dbReference type="Gene3D" id="2.120.10.30">
    <property type="entry name" value="TolB, C-terminal domain"/>
    <property type="match status" value="1"/>
</dbReference>
<sequence>MNKLGLLSLLMVGLLTTTWAQDVSNKRYPYEPAHQALSDGQRGEVFKVDFPKSKLYPGTSRSYWVYVPKAYRPDQPACLFVCLDGVLFNAPTVFDHLIAQKQMPVTIGVFIQPGTLLNKDSTVRRYNRTNEFDNLNDRFARFIEEEILPDVRKQKTADGRAINLSTNPNDRAVAGASSGAICAFTAAWQRPDLFSRVFSAIGTYIGMRGGDQYPVLIRKTEPKPIRVYLQDNDRDTWNPLFGNWFKANIDMEAALNFAGYEVTHQWQEGGHDTRQATAIFADAMRWLWKGWPTPVRSGWSANNTLQSVLDTSARWQAVVTADTVPPTAPHTALLPDGNRYSVQGGVLSYKPPKGKALVVDRDANLGAALAVSPDKGQLVVSGRGSHWLYDYMIEPDGSLTSKQRLYWLHNPGNEDTAEVGSLAFDTNGNLYAATALGVQICDQNGRVRAILAPPGGAVTALWFGGEKLGTLFVRSGGKVYQRNLNVTGAPSSQKAVTPKSQGAG</sequence>
<keyword evidence="3" id="KW-0378">Hydrolase</keyword>
<protein>
    <submittedName>
        <fullName evidence="3">Alpha/beta hydrolase-fold protein</fullName>
    </submittedName>
</protein>
<evidence type="ECO:0000256" key="1">
    <source>
        <dbReference type="SAM" id="SignalP"/>
    </source>
</evidence>
<dbReference type="EMBL" id="JBHTLP010000006">
    <property type="protein sequence ID" value="MFD1141014.1"/>
    <property type="molecule type" value="Genomic_DNA"/>
</dbReference>
<dbReference type="GO" id="GO:0016787">
    <property type="term" value="F:hydrolase activity"/>
    <property type="evidence" value="ECO:0007669"/>
    <property type="project" value="UniProtKB-KW"/>
</dbReference>
<dbReference type="Pfam" id="PF08450">
    <property type="entry name" value="SGL"/>
    <property type="match status" value="1"/>
</dbReference>
<dbReference type="SUPFAM" id="SSF53474">
    <property type="entry name" value="alpha/beta-Hydrolases"/>
    <property type="match status" value="1"/>
</dbReference>
<dbReference type="InterPro" id="IPR050583">
    <property type="entry name" value="Mycobacterial_A85_antigen"/>
</dbReference>
<dbReference type="Gene3D" id="3.40.50.1820">
    <property type="entry name" value="alpha/beta hydrolase"/>
    <property type="match status" value="1"/>
</dbReference>
<dbReference type="InterPro" id="IPR000801">
    <property type="entry name" value="Esterase-like"/>
</dbReference>
<dbReference type="InterPro" id="IPR011042">
    <property type="entry name" value="6-blade_b-propeller_TolB-like"/>
</dbReference>
<dbReference type="Proteomes" id="UP001597116">
    <property type="component" value="Unassembled WGS sequence"/>
</dbReference>